<dbReference type="PROSITE" id="PS51257">
    <property type="entry name" value="PROKAR_LIPOPROTEIN"/>
    <property type="match status" value="1"/>
</dbReference>
<dbReference type="PANTHER" id="PTHR30532">
    <property type="entry name" value="IRON III DICITRATE-BINDING PERIPLASMIC PROTEIN"/>
    <property type="match status" value="1"/>
</dbReference>
<evidence type="ECO:0000256" key="2">
    <source>
        <dbReference type="ARBA" id="ARBA00008814"/>
    </source>
</evidence>
<evidence type="ECO:0000313" key="8">
    <source>
        <dbReference type="Proteomes" id="UP001432039"/>
    </source>
</evidence>
<accession>A0ABZ1TLZ0</accession>
<feature type="domain" description="Fe/B12 periplasmic-binding" evidence="6">
    <location>
        <begin position="74"/>
        <end position="348"/>
    </location>
</feature>
<evidence type="ECO:0000313" key="7">
    <source>
        <dbReference type="EMBL" id="WUQ16863.1"/>
    </source>
</evidence>
<feature type="chain" id="PRO_5045112961" evidence="5">
    <location>
        <begin position="33"/>
        <end position="351"/>
    </location>
</feature>
<comment type="subcellular location">
    <subcellularLocation>
        <location evidence="1">Cell envelope</location>
    </subcellularLocation>
</comment>
<sequence>MSVPSRTCRRPARALAALTAAAACLGLLTACGGGEDSTAAKDKPAAAGADASAAFPVSLTNAWGKTEVKKKPVKVATVSDGDTAIALALGIVPVITPDVEDGAKVPEYKQRAIDKLGAGKLKTYDDTDGTAYEAIAAEAPDVILGMNTWEMDADYAKLQPIAPVVTFTDKAHADTMTWQDRLKTAAKALGLSAKADEVIAANEKATTDAAAAHPEFKGKTYTYTVVHPEQVSFMSYADQDPGVFEKLGFTKTDKAKNYAPNKNAVSLENLDQLDADVLLVTYPFGDRGVISATELESNKLFQSLNAVKTKHFTVIPSENSLSSAIAYPDALSAPWVVEQVTPLLAKAVAGQ</sequence>
<evidence type="ECO:0000256" key="5">
    <source>
        <dbReference type="SAM" id="SignalP"/>
    </source>
</evidence>
<dbReference type="Gene3D" id="3.40.50.1980">
    <property type="entry name" value="Nitrogenase molybdenum iron protein domain"/>
    <property type="match status" value="2"/>
</dbReference>
<feature type="signal peptide" evidence="5">
    <location>
        <begin position="1"/>
        <end position="32"/>
    </location>
</feature>
<dbReference type="Proteomes" id="UP001432039">
    <property type="component" value="Chromosome"/>
</dbReference>
<dbReference type="SUPFAM" id="SSF53807">
    <property type="entry name" value="Helical backbone' metal receptor"/>
    <property type="match status" value="1"/>
</dbReference>
<comment type="similarity">
    <text evidence="2">Belongs to the bacterial solute-binding protein 8 family.</text>
</comment>
<dbReference type="Pfam" id="PF01497">
    <property type="entry name" value="Peripla_BP_2"/>
    <property type="match status" value="1"/>
</dbReference>
<reference evidence="7" key="1">
    <citation type="submission" date="2022-10" db="EMBL/GenBank/DDBJ databases">
        <title>The complete genomes of actinobacterial strains from the NBC collection.</title>
        <authorList>
            <person name="Joergensen T.S."/>
            <person name="Alvarez Arevalo M."/>
            <person name="Sterndorff E.B."/>
            <person name="Faurdal D."/>
            <person name="Vuksanovic O."/>
            <person name="Mourched A.-S."/>
            <person name="Charusanti P."/>
            <person name="Shaw S."/>
            <person name="Blin K."/>
            <person name="Weber T."/>
        </authorList>
    </citation>
    <scope>NUCLEOTIDE SEQUENCE</scope>
    <source>
        <strain evidence="7">NBC_00248</strain>
    </source>
</reference>
<keyword evidence="3" id="KW-0813">Transport</keyword>
<evidence type="ECO:0000259" key="6">
    <source>
        <dbReference type="PROSITE" id="PS50983"/>
    </source>
</evidence>
<keyword evidence="4 5" id="KW-0732">Signal</keyword>
<evidence type="ECO:0000256" key="4">
    <source>
        <dbReference type="ARBA" id="ARBA00022729"/>
    </source>
</evidence>
<dbReference type="InterPro" id="IPR051313">
    <property type="entry name" value="Bact_iron-sidero_bind"/>
</dbReference>
<gene>
    <name evidence="7" type="ORF">OG517_38645</name>
</gene>
<dbReference type="RefSeq" id="WP_328965115.1">
    <property type="nucleotide sequence ID" value="NZ_CP108090.1"/>
</dbReference>
<dbReference type="EMBL" id="CP108090">
    <property type="protein sequence ID" value="WUQ16863.1"/>
    <property type="molecule type" value="Genomic_DNA"/>
</dbReference>
<evidence type="ECO:0000256" key="3">
    <source>
        <dbReference type="ARBA" id="ARBA00022448"/>
    </source>
</evidence>
<dbReference type="PANTHER" id="PTHR30532:SF24">
    <property type="entry name" value="FERRIC ENTEROBACTIN-BINDING PERIPLASMIC PROTEIN FEPB"/>
    <property type="match status" value="1"/>
</dbReference>
<dbReference type="PROSITE" id="PS50983">
    <property type="entry name" value="FE_B12_PBP"/>
    <property type="match status" value="1"/>
</dbReference>
<organism evidence="7 8">
    <name type="scientific">Streptomyces virginiae</name>
    <name type="common">Streptomyces cinnamonensis</name>
    <dbReference type="NCBI Taxonomy" id="1961"/>
    <lineage>
        <taxon>Bacteria</taxon>
        <taxon>Bacillati</taxon>
        <taxon>Actinomycetota</taxon>
        <taxon>Actinomycetes</taxon>
        <taxon>Kitasatosporales</taxon>
        <taxon>Streptomycetaceae</taxon>
        <taxon>Streptomyces</taxon>
    </lineage>
</organism>
<evidence type="ECO:0000256" key="1">
    <source>
        <dbReference type="ARBA" id="ARBA00004196"/>
    </source>
</evidence>
<keyword evidence="8" id="KW-1185">Reference proteome</keyword>
<proteinExistence type="inferred from homology"/>
<name>A0ABZ1TLZ0_STRVG</name>
<protein>
    <submittedName>
        <fullName evidence="7">ABC transporter substrate-binding protein</fullName>
    </submittedName>
</protein>
<dbReference type="InterPro" id="IPR002491">
    <property type="entry name" value="ABC_transptr_periplasmic_BD"/>
</dbReference>